<keyword evidence="2" id="KW-1185">Reference proteome</keyword>
<reference evidence="1 2" key="1">
    <citation type="submission" date="2019-06" db="EMBL/GenBank/DDBJ databases">
        <authorList>
            <person name="Li F."/>
        </authorList>
    </citation>
    <scope>NUCLEOTIDE SEQUENCE [LARGE SCALE GENOMIC DNA]</scope>
    <source>
        <strain evidence="1 2">10F1D-1</strain>
    </source>
</reference>
<protein>
    <recommendedName>
        <fullName evidence="3">DUF952 domain-containing protein</fullName>
    </recommendedName>
</protein>
<accession>A0A506Y1N0</accession>
<dbReference type="RefSeq" id="WP_141164489.1">
    <property type="nucleotide sequence ID" value="NZ_VHQG01000004.1"/>
</dbReference>
<comment type="caution">
    <text evidence="1">The sequence shown here is derived from an EMBL/GenBank/DDBJ whole genome shotgun (WGS) entry which is preliminary data.</text>
</comment>
<evidence type="ECO:0000313" key="2">
    <source>
        <dbReference type="Proteomes" id="UP000316252"/>
    </source>
</evidence>
<dbReference type="AlphaFoldDB" id="A0A506Y1N0"/>
<evidence type="ECO:0000313" key="1">
    <source>
        <dbReference type="EMBL" id="TPW74858.1"/>
    </source>
</evidence>
<evidence type="ECO:0008006" key="3">
    <source>
        <dbReference type="Google" id="ProtNLM"/>
    </source>
</evidence>
<dbReference type="Proteomes" id="UP000316252">
    <property type="component" value="Unassembled WGS sequence"/>
</dbReference>
<gene>
    <name evidence="1" type="ORF">FJ657_14915</name>
</gene>
<dbReference type="OrthoDB" id="5638018at2"/>
<name>A0A506Y1N0_9MICO</name>
<dbReference type="EMBL" id="VHQG01000004">
    <property type="protein sequence ID" value="TPW74858.1"/>
    <property type="molecule type" value="Genomic_DNA"/>
</dbReference>
<sequence>MSRGFGEYEVSTRGVPIDAVGYIRAVVAERVAEVVAARYADLTLPLLRVDLSVSGLRSAGVAVEWHDGDPRILGAIPMDSDVVIAEVPLTS</sequence>
<organism evidence="1 2">
    <name type="scientific">Schumannella soli</name>
    <dbReference type="NCBI Taxonomy" id="2590779"/>
    <lineage>
        <taxon>Bacteria</taxon>
        <taxon>Bacillati</taxon>
        <taxon>Actinomycetota</taxon>
        <taxon>Actinomycetes</taxon>
        <taxon>Micrococcales</taxon>
        <taxon>Microbacteriaceae</taxon>
        <taxon>Schumannella</taxon>
    </lineage>
</organism>
<proteinExistence type="predicted"/>